<dbReference type="AlphaFoldDB" id="A0AAF1KJG5"/>
<gene>
    <name evidence="2" type="ORF">GXW79_08380</name>
</gene>
<comment type="caution">
    <text evidence="2">The sequence shown here is derived from an EMBL/GenBank/DDBJ whole genome shotgun (WGS) entry which is preliminary data.</text>
</comment>
<dbReference type="NCBIfam" id="TIGR01841">
    <property type="entry name" value="phasin"/>
    <property type="match status" value="1"/>
</dbReference>
<feature type="domain" description="Phasin" evidence="1">
    <location>
        <begin position="20"/>
        <end position="119"/>
    </location>
</feature>
<dbReference type="InterPro" id="IPR010127">
    <property type="entry name" value="Phasin_subfam-1"/>
</dbReference>
<evidence type="ECO:0000259" key="1">
    <source>
        <dbReference type="Pfam" id="PF09361"/>
    </source>
</evidence>
<organism evidence="2 3">
    <name type="scientific">Plastoroseomonas arctica</name>
    <dbReference type="NCBI Taxonomy" id="1509237"/>
    <lineage>
        <taxon>Bacteria</taxon>
        <taxon>Pseudomonadati</taxon>
        <taxon>Pseudomonadota</taxon>
        <taxon>Alphaproteobacteria</taxon>
        <taxon>Acetobacterales</taxon>
        <taxon>Acetobacteraceae</taxon>
        <taxon>Plastoroseomonas</taxon>
    </lineage>
</organism>
<evidence type="ECO:0000313" key="2">
    <source>
        <dbReference type="EMBL" id="MBR0655095.1"/>
    </source>
</evidence>
<evidence type="ECO:0000313" key="3">
    <source>
        <dbReference type="Proteomes" id="UP001196068"/>
    </source>
</evidence>
<accession>A0AAF1KJG5</accession>
<dbReference type="InterPro" id="IPR018968">
    <property type="entry name" value="Phasin"/>
</dbReference>
<protein>
    <submittedName>
        <fullName evidence="2">Phasin family protein</fullName>
    </submittedName>
</protein>
<dbReference type="EMBL" id="JAAEDH010000007">
    <property type="protein sequence ID" value="MBR0655095.1"/>
    <property type="molecule type" value="Genomic_DNA"/>
</dbReference>
<proteinExistence type="predicted"/>
<name>A0AAF1KJG5_9PROT</name>
<dbReference type="Proteomes" id="UP001196068">
    <property type="component" value="Unassembled WGS sequence"/>
</dbReference>
<dbReference type="RefSeq" id="WP_211873925.1">
    <property type="nucleotide sequence ID" value="NZ_JAAEDH010000007.1"/>
</dbReference>
<keyword evidence="3" id="KW-1185">Reference proteome</keyword>
<dbReference type="Pfam" id="PF09361">
    <property type="entry name" value="Phasin_2"/>
    <property type="match status" value="1"/>
</dbReference>
<reference evidence="2" key="2">
    <citation type="journal article" date="2021" name="Syst. Appl. Microbiol.">
        <title>Roseomonas hellenica sp. nov., isolated from roots of wild-growing Alkanna tinctoria.</title>
        <authorList>
            <person name="Rat A."/>
            <person name="Naranjo H.D."/>
            <person name="Lebbe L."/>
            <person name="Cnockaert M."/>
            <person name="Krigas N."/>
            <person name="Grigoriadou K."/>
            <person name="Maloupa E."/>
            <person name="Willems A."/>
        </authorList>
    </citation>
    <scope>NUCLEOTIDE SEQUENCE</scope>
    <source>
        <strain evidence="2">LMG 28251</strain>
    </source>
</reference>
<sequence length="134" mass="14664">MASEMDFTKMFRMPGFPDMEALAAAQRRNMEALAEANRTALEGAQAVAKRHMEMVQQSIGDMTEAMRKAGDGEAPQAQAQRQAEMMRGAYERAVANMQELAELIQKSSGEALGLLNKRFAAAMEEAKALVPPTK</sequence>
<reference evidence="2" key="1">
    <citation type="submission" date="2020-01" db="EMBL/GenBank/DDBJ databases">
        <authorList>
            <person name="Rat A."/>
        </authorList>
    </citation>
    <scope>NUCLEOTIDE SEQUENCE</scope>
    <source>
        <strain evidence="2">LMG 28251</strain>
    </source>
</reference>